<keyword evidence="2" id="KW-0282">Flagellum</keyword>
<evidence type="ECO:0000259" key="1">
    <source>
        <dbReference type="Pfam" id="PF00669"/>
    </source>
</evidence>
<dbReference type="GO" id="GO:0009288">
    <property type="term" value="C:bacterial-type flagellum"/>
    <property type="evidence" value="ECO:0007669"/>
    <property type="project" value="InterPro"/>
</dbReference>
<dbReference type="AlphaFoldDB" id="A0A5C5WDM8"/>
<dbReference type="Gene3D" id="1.20.1330.10">
    <property type="entry name" value="f41 fragment of flagellin, N-terminal domain"/>
    <property type="match status" value="1"/>
</dbReference>
<dbReference type="InterPro" id="IPR001492">
    <property type="entry name" value="Flagellin"/>
</dbReference>
<keyword evidence="3" id="KW-1185">Reference proteome</keyword>
<dbReference type="PANTHER" id="PTHR42792:SF2">
    <property type="entry name" value="FLAGELLIN"/>
    <property type="match status" value="1"/>
</dbReference>
<dbReference type="Pfam" id="PF00669">
    <property type="entry name" value="Flagellin_N"/>
    <property type="match status" value="1"/>
</dbReference>
<reference evidence="2 3" key="1">
    <citation type="submission" date="2019-02" db="EMBL/GenBank/DDBJ databases">
        <title>Deep-cultivation of Planctomycetes and their phenomic and genomic characterization uncovers novel biology.</title>
        <authorList>
            <person name="Wiegand S."/>
            <person name="Jogler M."/>
            <person name="Boedeker C."/>
            <person name="Pinto D."/>
            <person name="Vollmers J."/>
            <person name="Rivas-Marin E."/>
            <person name="Kohn T."/>
            <person name="Peeters S.H."/>
            <person name="Heuer A."/>
            <person name="Rast P."/>
            <person name="Oberbeckmann S."/>
            <person name="Bunk B."/>
            <person name="Jeske O."/>
            <person name="Meyerdierks A."/>
            <person name="Storesund J.E."/>
            <person name="Kallscheuer N."/>
            <person name="Luecker S."/>
            <person name="Lage O.M."/>
            <person name="Pohl T."/>
            <person name="Merkel B.J."/>
            <person name="Hornburger P."/>
            <person name="Mueller R.-W."/>
            <person name="Bruemmer F."/>
            <person name="Labrenz M."/>
            <person name="Spormann A.M."/>
            <person name="Op Den Camp H."/>
            <person name="Overmann J."/>
            <person name="Amann R."/>
            <person name="Jetten M.S.M."/>
            <person name="Mascher T."/>
            <person name="Medema M.H."/>
            <person name="Devos D.P."/>
            <person name="Kaster A.-K."/>
            <person name="Ovreas L."/>
            <person name="Rohde M."/>
            <person name="Galperin M.Y."/>
            <person name="Jogler C."/>
        </authorList>
    </citation>
    <scope>NUCLEOTIDE SEQUENCE [LARGE SCALE GENOMIC DNA]</scope>
    <source>
        <strain evidence="2 3">Pla22</strain>
    </source>
</reference>
<sequence length="651" mass="68886">MSLLPISTNRTSTPLSTQRLLYQLNNDQLALQRQYDQLSTGRRVLSLSDDPAAATRAIGLQRSIDNSTQIIRNAQSTSNFYQATDSTLGRVDNALIEARGVAVSAASNVISEQERYALGETLQETINSVMAAGNTLFRDHQMLGGFLAEGNAFEYDNGDIVFTGNTAVAQTKLGSGVPQPVNVNANDALGANAIVLEGDSLNAALDAETRLVDLRYGEGVSRGIIKISGGSNFVDVDLRDAATIGDVVDLISGVELEGRPIVASLTNDGIRIEYSDGLAGTLAIADSVGSTTAEELSISNPSGLNPPPIIGDRLSPRVTEATKIVDLNNGAGLTLDSGIEILQGERKFTVSFDGAETLSDVLIAINRSGADVHAELNEADGKIVLRSLRSGVDYSFGENGGNDAQELGIRSATELTRLSQLNRGQGITTNFSGPELTITRPDGVVLDIELEGAESIEDVINIIESHPNNQDSRQVLVSLNDYGNGIQLKAPPGAGSLTIQQNGVSDAGEQLGLIPPGSSVNTGSIVGPVDTIIGVDYAPRDAGGALDTLLRMQKAVVNGDLPEIERLQAKLDIDLDTASRTRGRVGVWSRNVDDLQIAAEDNKIKLQAQLSEELDADLATVISELSQRQATLDASMRMIGQTSQITVLNYL</sequence>
<dbReference type="OrthoDB" id="225814at2"/>
<keyword evidence="2" id="KW-0969">Cilium</keyword>
<accession>A0A5C5WDM8</accession>
<protein>
    <submittedName>
        <fullName evidence="2">Flagellar hook-associated protein FlgL</fullName>
    </submittedName>
</protein>
<proteinExistence type="predicted"/>
<comment type="caution">
    <text evidence="2">The sequence shown here is derived from an EMBL/GenBank/DDBJ whole genome shotgun (WGS) entry which is preliminary data.</text>
</comment>
<evidence type="ECO:0000313" key="2">
    <source>
        <dbReference type="EMBL" id="TWT48135.1"/>
    </source>
</evidence>
<keyword evidence="2" id="KW-0966">Cell projection</keyword>
<dbReference type="EMBL" id="SJPI01000004">
    <property type="protein sequence ID" value="TWT48135.1"/>
    <property type="molecule type" value="Genomic_DNA"/>
</dbReference>
<evidence type="ECO:0000313" key="3">
    <source>
        <dbReference type="Proteomes" id="UP000316598"/>
    </source>
</evidence>
<name>A0A5C5WDM8_9BACT</name>
<dbReference type="RefSeq" id="WP_146517539.1">
    <property type="nucleotide sequence ID" value="NZ_SJPI01000004.1"/>
</dbReference>
<dbReference type="InterPro" id="IPR001029">
    <property type="entry name" value="Flagellin_N"/>
</dbReference>
<dbReference type="SUPFAM" id="SSF64518">
    <property type="entry name" value="Phase 1 flagellin"/>
    <property type="match status" value="1"/>
</dbReference>
<dbReference type="Proteomes" id="UP000316598">
    <property type="component" value="Unassembled WGS sequence"/>
</dbReference>
<organism evidence="2 3">
    <name type="scientific">Rubripirellula amarantea</name>
    <dbReference type="NCBI Taxonomy" id="2527999"/>
    <lineage>
        <taxon>Bacteria</taxon>
        <taxon>Pseudomonadati</taxon>
        <taxon>Planctomycetota</taxon>
        <taxon>Planctomycetia</taxon>
        <taxon>Pirellulales</taxon>
        <taxon>Pirellulaceae</taxon>
        <taxon>Rubripirellula</taxon>
    </lineage>
</organism>
<dbReference type="GO" id="GO:0005198">
    <property type="term" value="F:structural molecule activity"/>
    <property type="evidence" value="ECO:0007669"/>
    <property type="project" value="InterPro"/>
</dbReference>
<feature type="domain" description="Flagellin N-terminal" evidence="1">
    <location>
        <begin position="14"/>
        <end position="143"/>
    </location>
</feature>
<gene>
    <name evidence="2" type="ORF">Pla22_51360</name>
</gene>
<dbReference type="PANTHER" id="PTHR42792">
    <property type="entry name" value="FLAGELLIN"/>
    <property type="match status" value="1"/>
</dbReference>